<sequence length="129" mass="13290">MMGNSTGEIENTEISNGFNGSTSVQESVVVTPEVVHDMNASGELVSVENGSDIVSGSGNAVGVEVNSGGDSEVGGEDGSSECSNDEIEPEVLEYLQKMMLGGEDAYEGASALGFMNALGLEMKSDEDNE</sequence>
<feature type="region of interest" description="Disordered" evidence="1">
    <location>
        <begin position="1"/>
        <end position="22"/>
    </location>
</feature>
<gene>
    <name evidence="2" type="ORF">TOLI1172_LOCUS6689</name>
</gene>
<proteinExistence type="predicted"/>
<reference evidence="2" key="1">
    <citation type="submission" date="2021-01" db="EMBL/GenBank/DDBJ databases">
        <authorList>
            <person name="Corre E."/>
            <person name="Pelletier E."/>
            <person name="Niang G."/>
            <person name="Scheremetjew M."/>
            <person name="Finn R."/>
            <person name="Kale V."/>
            <person name="Holt S."/>
            <person name="Cochrane G."/>
            <person name="Meng A."/>
            <person name="Brown T."/>
            <person name="Cohen L."/>
        </authorList>
    </citation>
    <scope>NUCLEOTIDE SEQUENCE</scope>
    <source>
        <strain evidence="2">CCMP3278</strain>
    </source>
</reference>
<accession>A0A7S1ETC1</accession>
<protein>
    <submittedName>
        <fullName evidence="2">Uncharacterized protein</fullName>
    </submittedName>
</protein>
<feature type="compositionally biased region" description="Polar residues" evidence="1">
    <location>
        <begin position="49"/>
        <end position="58"/>
    </location>
</feature>
<name>A0A7S1ETC1_9RHOD</name>
<feature type="region of interest" description="Disordered" evidence="1">
    <location>
        <begin position="49"/>
        <end position="86"/>
    </location>
</feature>
<organism evidence="2">
    <name type="scientific">Timspurckia oligopyrenoides</name>
    <dbReference type="NCBI Taxonomy" id="708627"/>
    <lineage>
        <taxon>Eukaryota</taxon>
        <taxon>Rhodophyta</taxon>
        <taxon>Bangiophyceae</taxon>
        <taxon>Porphyridiales</taxon>
        <taxon>Porphyridiaceae</taxon>
        <taxon>Timspurckia</taxon>
    </lineage>
</organism>
<dbReference type="AlphaFoldDB" id="A0A7S1ETC1"/>
<evidence type="ECO:0000313" key="2">
    <source>
        <dbReference type="EMBL" id="CAD8822293.1"/>
    </source>
</evidence>
<evidence type="ECO:0000256" key="1">
    <source>
        <dbReference type="SAM" id="MobiDB-lite"/>
    </source>
</evidence>
<feature type="compositionally biased region" description="Acidic residues" evidence="1">
    <location>
        <begin position="73"/>
        <end position="86"/>
    </location>
</feature>
<feature type="compositionally biased region" description="Low complexity" evidence="1">
    <location>
        <begin position="61"/>
        <end position="70"/>
    </location>
</feature>
<feature type="compositionally biased region" description="Polar residues" evidence="1">
    <location>
        <begin position="1"/>
        <end position="20"/>
    </location>
</feature>
<dbReference type="EMBL" id="HBFP01009332">
    <property type="protein sequence ID" value="CAD8822293.1"/>
    <property type="molecule type" value="Transcribed_RNA"/>
</dbReference>